<dbReference type="RefSeq" id="WP_379564342.1">
    <property type="nucleotide sequence ID" value="NZ_JBHUMX010000045.1"/>
</dbReference>
<reference evidence="6" key="1">
    <citation type="journal article" date="2019" name="Int. J. Syst. Evol. Microbiol.">
        <title>The Global Catalogue of Microorganisms (GCM) 10K type strain sequencing project: providing services to taxonomists for standard genome sequencing and annotation.</title>
        <authorList>
            <consortium name="The Broad Institute Genomics Platform"/>
            <consortium name="The Broad Institute Genome Sequencing Center for Infectious Disease"/>
            <person name="Wu L."/>
            <person name="Ma J."/>
        </authorList>
    </citation>
    <scope>NUCLEOTIDE SEQUENCE [LARGE SCALE GENOMIC DNA]</scope>
    <source>
        <strain evidence="6">TISTR 1858</strain>
    </source>
</reference>
<evidence type="ECO:0000256" key="2">
    <source>
        <dbReference type="ARBA" id="ARBA00022679"/>
    </source>
</evidence>
<organism evidence="5 6">
    <name type="scientific">Oceanobacillus kapialis</name>
    <dbReference type="NCBI Taxonomy" id="481353"/>
    <lineage>
        <taxon>Bacteria</taxon>
        <taxon>Bacillati</taxon>
        <taxon>Bacillota</taxon>
        <taxon>Bacilli</taxon>
        <taxon>Bacillales</taxon>
        <taxon>Bacillaceae</taxon>
        <taxon>Oceanobacillus</taxon>
    </lineage>
</organism>
<dbReference type="Pfam" id="PF01515">
    <property type="entry name" value="PTA_PTB"/>
    <property type="match status" value="1"/>
</dbReference>
<proteinExistence type="inferred from homology"/>
<dbReference type="PANTHER" id="PTHR43356:SF2">
    <property type="entry name" value="PHOSPHATE ACETYLTRANSFERASE"/>
    <property type="match status" value="1"/>
</dbReference>
<dbReference type="NCBIfam" id="NF005837">
    <property type="entry name" value="PRK07742.1"/>
    <property type="match status" value="1"/>
</dbReference>
<comment type="similarity">
    <text evidence="1">Belongs to the phosphate acetyltransferase and butyryltransferase family.</text>
</comment>
<gene>
    <name evidence="5" type="primary">yqiS</name>
    <name evidence="5" type="ORF">ACFSUN_18565</name>
</gene>
<protein>
    <submittedName>
        <fullName evidence="5">Phosphate butyryltransferase</fullName>
        <ecNumber evidence="5">2.3.1.19</ecNumber>
    </submittedName>
</protein>
<feature type="domain" description="Phosphate acetyl/butaryl transferase" evidence="4">
    <location>
        <begin position="75"/>
        <end position="290"/>
    </location>
</feature>
<dbReference type="Proteomes" id="UP001597451">
    <property type="component" value="Unassembled WGS sequence"/>
</dbReference>
<keyword evidence="6" id="KW-1185">Reference proteome</keyword>
<evidence type="ECO:0000313" key="6">
    <source>
        <dbReference type="Proteomes" id="UP001597451"/>
    </source>
</evidence>
<dbReference type="EMBL" id="JBHUMX010000045">
    <property type="protein sequence ID" value="MFD2630777.1"/>
    <property type="molecule type" value="Genomic_DNA"/>
</dbReference>
<dbReference type="PIRSF" id="PIRSF000428">
    <property type="entry name" value="P_Ac_trans"/>
    <property type="match status" value="1"/>
</dbReference>
<evidence type="ECO:0000313" key="5">
    <source>
        <dbReference type="EMBL" id="MFD2630777.1"/>
    </source>
</evidence>
<name>A0ABW5Q534_9BACI</name>
<dbReference type="InterPro" id="IPR050500">
    <property type="entry name" value="Phos_Acetyltrans/Butyryltrans"/>
</dbReference>
<dbReference type="InterPro" id="IPR002505">
    <property type="entry name" value="PTA_PTB"/>
</dbReference>
<dbReference type="InterPro" id="IPR012147">
    <property type="entry name" value="P_Ac_Bu_trans"/>
</dbReference>
<dbReference type="NCBIfam" id="NF006045">
    <property type="entry name" value="PRK08190.1"/>
    <property type="match status" value="1"/>
</dbReference>
<evidence type="ECO:0000256" key="1">
    <source>
        <dbReference type="ARBA" id="ARBA00005656"/>
    </source>
</evidence>
<sequence>MKNLDDLHLNIPTERKTVSVANANDKEVLVAVREALRKNLCSFLLFGEKEKIKQVAEEVMLNVTDPHITVRHATTQEEAVTSAVKAVSENEADVLMKGNVATNILLKAVLNKEYGLRTGSILSHVALFEILGRDRLMFLTDPAMNIAPNLKEKATIINNAVKVAKGIGITLPKVAALAPVETVNEAMQSSVDAALLTQMQKRGQIKDCIIDGPLAFDNAVSLEAAKHKGIQSEVAGNPDILLVPTIDVGNALYKSFIYFANAKVAAIVSGAKAPIVLPSRADRAESKLYSLSLALATTTTI</sequence>
<keyword evidence="3 5" id="KW-0012">Acyltransferase</keyword>
<evidence type="ECO:0000259" key="4">
    <source>
        <dbReference type="Pfam" id="PF01515"/>
    </source>
</evidence>
<dbReference type="PANTHER" id="PTHR43356">
    <property type="entry name" value="PHOSPHATE ACETYLTRANSFERASE"/>
    <property type="match status" value="1"/>
</dbReference>
<accession>A0ABW5Q534</accession>
<dbReference type="GO" id="GO:0050182">
    <property type="term" value="F:phosphate butyryltransferase activity"/>
    <property type="evidence" value="ECO:0007669"/>
    <property type="project" value="UniProtKB-EC"/>
</dbReference>
<dbReference type="Gene3D" id="3.40.718.10">
    <property type="entry name" value="Isopropylmalate Dehydrogenase"/>
    <property type="match status" value="1"/>
</dbReference>
<dbReference type="EC" id="2.3.1.19" evidence="5"/>
<keyword evidence="2 5" id="KW-0808">Transferase</keyword>
<dbReference type="SUPFAM" id="SSF53659">
    <property type="entry name" value="Isocitrate/Isopropylmalate dehydrogenase-like"/>
    <property type="match status" value="1"/>
</dbReference>
<evidence type="ECO:0000256" key="3">
    <source>
        <dbReference type="ARBA" id="ARBA00023315"/>
    </source>
</evidence>
<comment type="caution">
    <text evidence="5">The sequence shown here is derived from an EMBL/GenBank/DDBJ whole genome shotgun (WGS) entry which is preliminary data.</text>
</comment>